<gene>
    <name evidence="2" type="ORF">Tci_930857</name>
</gene>
<organism evidence="2">
    <name type="scientific">Tanacetum cinerariifolium</name>
    <name type="common">Dalmatian daisy</name>
    <name type="synonym">Chrysanthemum cinerariifolium</name>
    <dbReference type="NCBI Taxonomy" id="118510"/>
    <lineage>
        <taxon>Eukaryota</taxon>
        <taxon>Viridiplantae</taxon>
        <taxon>Streptophyta</taxon>
        <taxon>Embryophyta</taxon>
        <taxon>Tracheophyta</taxon>
        <taxon>Spermatophyta</taxon>
        <taxon>Magnoliopsida</taxon>
        <taxon>eudicotyledons</taxon>
        <taxon>Gunneridae</taxon>
        <taxon>Pentapetalae</taxon>
        <taxon>asterids</taxon>
        <taxon>campanulids</taxon>
        <taxon>Asterales</taxon>
        <taxon>Asteraceae</taxon>
        <taxon>Asteroideae</taxon>
        <taxon>Anthemideae</taxon>
        <taxon>Anthemidinae</taxon>
        <taxon>Tanacetum</taxon>
    </lineage>
</organism>
<accession>A0A699XLF6</accession>
<proteinExistence type="predicted"/>
<comment type="caution">
    <text evidence="2">The sequence shown here is derived from an EMBL/GenBank/DDBJ whole genome shotgun (WGS) entry which is preliminary data.</text>
</comment>
<evidence type="ECO:0000313" key="2">
    <source>
        <dbReference type="EMBL" id="GFD58888.1"/>
    </source>
</evidence>
<feature type="region of interest" description="Disordered" evidence="1">
    <location>
        <begin position="1"/>
        <end position="30"/>
    </location>
</feature>
<reference evidence="2" key="1">
    <citation type="journal article" date="2019" name="Sci. Rep.">
        <title>Draft genome of Tanacetum cinerariifolium, the natural source of mosquito coil.</title>
        <authorList>
            <person name="Yamashiro T."/>
            <person name="Shiraishi A."/>
            <person name="Satake H."/>
            <person name="Nakayama K."/>
        </authorList>
    </citation>
    <scope>NUCLEOTIDE SEQUENCE</scope>
</reference>
<feature type="non-terminal residue" evidence="2">
    <location>
        <position position="1"/>
    </location>
</feature>
<name>A0A699XLF6_TANCI</name>
<dbReference type="EMBL" id="BKCJ011858759">
    <property type="protein sequence ID" value="GFD58888.1"/>
    <property type="molecule type" value="Genomic_DNA"/>
</dbReference>
<feature type="compositionally biased region" description="Basic and acidic residues" evidence="1">
    <location>
        <begin position="1"/>
        <end position="11"/>
    </location>
</feature>
<protein>
    <recommendedName>
        <fullName evidence="3">Reverse transcriptase domain-containing protein</fullName>
    </recommendedName>
</protein>
<evidence type="ECO:0000256" key="1">
    <source>
        <dbReference type="SAM" id="MobiDB-lite"/>
    </source>
</evidence>
<dbReference type="AlphaFoldDB" id="A0A699XLF6"/>
<sequence length="76" mass="8659">EKESEATKDTELPSTEDIQPPSVQVPDKEQIDEPFVLPKAKANLPYPSRLVKEKLREKDDILAAKFMEIFVIFISS</sequence>
<evidence type="ECO:0008006" key="3">
    <source>
        <dbReference type="Google" id="ProtNLM"/>
    </source>
</evidence>